<organism evidence="2 3">
    <name type="scientific">Rhodanobacter umsongensis</name>
    <dbReference type="NCBI Taxonomy" id="633153"/>
    <lineage>
        <taxon>Bacteria</taxon>
        <taxon>Pseudomonadati</taxon>
        <taxon>Pseudomonadota</taxon>
        <taxon>Gammaproteobacteria</taxon>
        <taxon>Lysobacterales</taxon>
        <taxon>Rhodanobacteraceae</taxon>
        <taxon>Rhodanobacter</taxon>
    </lineage>
</organism>
<dbReference type="RefSeq" id="WP_377303777.1">
    <property type="nucleotide sequence ID" value="NZ_JBHSMK010000004.1"/>
</dbReference>
<feature type="transmembrane region" description="Helical" evidence="1">
    <location>
        <begin position="77"/>
        <end position="97"/>
    </location>
</feature>
<keyword evidence="1" id="KW-0812">Transmembrane</keyword>
<feature type="transmembrane region" description="Helical" evidence="1">
    <location>
        <begin position="109"/>
        <end position="140"/>
    </location>
</feature>
<comment type="caution">
    <text evidence="2">The sequence shown here is derived from an EMBL/GenBank/DDBJ whole genome shotgun (WGS) entry which is preliminary data.</text>
</comment>
<evidence type="ECO:0000256" key="1">
    <source>
        <dbReference type="SAM" id="Phobius"/>
    </source>
</evidence>
<feature type="transmembrane region" description="Helical" evidence="1">
    <location>
        <begin position="50"/>
        <end position="71"/>
    </location>
</feature>
<keyword evidence="1" id="KW-1133">Transmembrane helix</keyword>
<dbReference type="EMBL" id="JBHSMK010000004">
    <property type="protein sequence ID" value="MFC5436415.1"/>
    <property type="molecule type" value="Genomic_DNA"/>
</dbReference>
<evidence type="ECO:0000313" key="3">
    <source>
        <dbReference type="Proteomes" id="UP001596013"/>
    </source>
</evidence>
<gene>
    <name evidence="2" type="ORF">ACFPME_07585</name>
</gene>
<reference evidence="3" key="1">
    <citation type="journal article" date="2019" name="Int. J. Syst. Evol. Microbiol.">
        <title>The Global Catalogue of Microorganisms (GCM) 10K type strain sequencing project: providing services to taxonomists for standard genome sequencing and annotation.</title>
        <authorList>
            <consortium name="The Broad Institute Genomics Platform"/>
            <consortium name="The Broad Institute Genome Sequencing Center for Infectious Disease"/>
            <person name="Wu L."/>
            <person name="Ma J."/>
        </authorList>
    </citation>
    <scope>NUCLEOTIDE SEQUENCE [LARGE SCALE GENOMIC DNA]</scope>
    <source>
        <strain evidence="3">JCM 17130</strain>
    </source>
</reference>
<feature type="transmembrane region" description="Helical" evidence="1">
    <location>
        <begin position="6"/>
        <end position="38"/>
    </location>
</feature>
<keyword evidence="1" id="KW-0472">Membrane</keyword>
<accession>A0ABW0JLX9</accession>
<sequence>MGTSSFAALAGMGMAALLVMFVGGILIAALVLSVAFRLVVGYMPSYLRSLGAVVLTAIVAVVAAVVLGMVLHGAASGLLSAVVQFLVGAAVINYLLLAQNGSQIGYGKACVVELVYMVIGFVLALVVGLLLAMVFGAAMFGMH</sequence>
<dbReference type="Proteomes" id="UP001596013">
    <property type="component" value="Unassembled WGS sequence"/>
</dbReference>
<proteinExistence type="predicted"/>
<keyword evidence="3" id="KW-1185">Reference proteome</keyword>
<name>A0ABW0JLX9_9GAMM</name>
<protein>
    <submittedName>
        <fullName evidence="2">Uncharacterized protein</fullName>
    </submittedName>
</protein>
<evidence type="ECO:0000313" key="2">
    <source>
        <dbReference type="EMBL" id="MFC5436415.1"/>
    </source>
</evidence>